<dbReference type="OrthoDB" id="8771774at2"/>
<evidence type="ECO:0000259" key="4">
    <source>
        <dbReference type="SMART" id="SM00062"/>
    </source>
</evidence>
<sequence>MRYLLYFFALLFSSVAIAEHYTVLVYHGANPPYNFIVKGRQSGIFSDLFARLSELTGHTFELVPWSVARGQKQFDLGKIDIEPGVNPSWRDDGVKSAIYSRAYAYSREVVLGRKDALVVEDPTAFYGKVFGRVRGYRYGAFESHFGTEKIMVYDNTSEKELLFQLAHKRIDCVMIGDATAAYYQKHNSEYAEFKALYEISKLPVHMRLQPHLKQLQKELDKALSFMVHNKEIETIYQSYGAISN</sequence>
<accession>A0A166ZRN2</accession>
<name>A0A166ZRN2_9GAMM</name>
<dbReference type="InterPro" id="IPR001638">
    <property type="entry name" value="Solute-binding_3/MltF_N"/>
</dbReference>
<dbReference type="RefSeq" id="WP_063364420.1">
    <property type="nucleotide sequence ID" value="NZ_AUXZ01000141.1"/>
</dbReference>
<dbReference type="PATRIC" id="fig|1365251.3.peg.5369"/>
<feature type="signal peptide" evidence="3">
    <location>
        <begin position="1"/>
        <end position="18"/>
    </location>
</feature>
<dbReference type="SUPFAM" id="SSF53850">
    <property type="entry name" value="Periplasmic binding protein-like II"/>
    <property type="match status" value="1"/>
</dbReference>
<organism evidence="5 6">
    <name type="scientific">Pseudoalteromonas luteoviolacea H33</name>
    <dbReference type="NCBI Taxonomy" id="1365251"/>
    <lineage>
        <taxon>Bacteria</taxon>
        <taxon>Pseudomonadati</taxon>
        <taxon>Pseudomonadota</taxon>
        <taxon>Gammaproteobacteria</taxon>
        <taxon>Alteromonadales</taxon>
        <taxon>Pseudoalteromonadaceae</taxon>
        <taxon>Pseudoalteromonas</taxon>
    </lineage>
</organism>
<dbReference type="EMBL" id="AUXZ01000141">
    <property type="protein sequence ID" value="KZN44589.1"/>
    <property type="molecule type" value="Genomic_DNA"/>
</dbReference>
<evidence type="ECO:0000256" key="1">
    <source>
        <dbReference type="ARBA" id="ARBA00010333"/>
    </source>
</evidence>
<dbReference type="Pfam" id="PF00497">
    <property type="entry name" value="SBP_bac_3"/>
    <property type="match status" value="1"/>
</dbReference>
<feature type="domain" description="Solute-binding protein family 3/N-terminal" evidence="4">
    <location>
        <begin position="22"/>
        <end position="243"/>
    </location>
</feature>
<dbReference type="Proteomes" id="UP000076503">
    <property type="component" value="Unassembled WGS sequence"/>
</dbReference>
<comment type="similarity">
    <text evidence="1">Belongs to the bacterial solute-binding protein 3 family.</text>
</comment>
<evidence type="ECO:0000256" key="3">
    <source>
        <dbReference type="SAM" id="SignalP"/>
    </source>
</evidence>
<gene>
    <name evidence="5" type="ORF">N476_06205</name>
</gene>
<comment type="caution">
    <text evidence="5">The sequence shown here is derived from an EMBL/GenBank/DDBJ whole genome shotgun (WGS) entry which is preliminary data.</text>
</comment>
<proteinExistence type="inferred from homology"/>
<dbReference type="SMART" id="SM00062">
    <property type="entry name" value="PBPb"/>
    <property type="match status" value="1"/>
</dbReference>
<dbReference type="Gene3D" id="3.40.190.10">
    <property type="entry name" value="Periplasmic binding protein-like II"/>
    <property type="match status" value="2"/>
</dbReference>
<reference evidence="5 6" key="1">
    <citation type="submission" date="2013-07" db="EMBL/GenBank/DDBJ databases">
        <title>Comparative Genomic and Metabolomic Analysis of Twelve Strains of Pseudoalteromonas luteoviolacea.</title>
        <authorList>
            <person name="Vynne N.G."/>
            <person name="Mansson M."/>
            <person name="Gram L."/>
        </authorList>
    </citation>
    <scope>NUCLEOTIDE SEQUENCE [LARGE SCALE GENOMIC DNA]</scope>
    <source>
        <strain evidence="5 6">H33</strain>
    </source>
</reference>
<keyword evidence="2 3" id="KW-0732">Signal</keyword>
<dbReference type="PANTHER" id="PTHR35936:SF19">
    <property type="entry name" value="AMINO-ACID-BINDING PROTEIN YXEM-RELATED"/>
    <property type="match status" value="1"/>
</dbReference>
<protein>
    <recommendedName>
        <fullName evidence="4">Solute-binding protein family 3/N-terminal domain-containing protein</fullName>
    </recommendedName>
</protein>
<evidence type="ECO:0000313" key="6">
    <source>
        <dbReference type="Proteomes" id="UP000076503"/>
    </source>
</evidence>
<evidence type="ECO:0000313" key="5">
    <source>
        <dbReference type="EMBL" id="KZN44589.1"/>
    </source>
</evidence>
<evidence type="ECO:0000256" key="2">
    <source>
        <dbReference type="ARBA" id="ARBA00022729"/>
    </source>
</evidence>
<feature type="chain" id="PRO_5007883325" description="Solute-binding protein family 3/N-terminal domain-containing protein" evidence="3">
    <location>
        <begin position="19"/>
        <end position="244"/>
    </location>
</feature>
<dbReference type="AlphaFoldDB" id="A0A166ZRN2"/>
<dbReference type="PANTHER" id="PTHR35936">
    <property type="entry name" value="MEMBRANE-BOUND LYTIC MUREIN TRANSGLYCOSYLASE F"/>
    <property type="match status" value="1"/>
</dbReference>